<feature type="domain" description="Glycosyl hydrolase family 92 N-terminal" evidence="6">
    <location>
        <begin position="33"/>
        <end position="260"/>
    </location>
</feature>
<protein>
    <submittedName>
        <fullName evidence="7">GH92 family glycosyl hydrolase</fullName>
    </submittedName>
</protein>
<accession>A0ABW5KCX1</accession>
<dbReference type="InterPro" id="IPR014718">
    <property type="entry name" value="GH-type_carb-bd"/>
</dbReference>
<evidence type="ECO:0000259" key="6">
    <source>
        <dbReference type="Pfam" id="PF17678"/>
    </source>
</evidence>
<gene>
    <name evidence="7" type="ORF">ACFSR5_03860</name>
</gene>
<organism evidence="7 8">
    <name type="scientific">Sphingobacterium suaedae</name>
    <dbReference type="NCBI Taxonomy" id="1686402"/>
    <lineage>
        <taxon>Bacteria</taxon>
        <taxon>Pseudomonadati</taxon>
        <taxon>Bacteroidota</taxon>
        <taxon>Sphingobacteriia</taxon>
        <taxon>Sphingobacteriales</taxon>
        <taxon>Sphingobacteriaceae</taxon>
        <taxon>Sphingobacterium</taxon>
    </lineage>
</organism>
<dbReference type="Gene3D" id="2.70.98.10">
    <property type="match status" value="1"/>
</dbReference>
<name>A0ABW5KCX1_9SPHI</name>
<dbReference type="InterPro" id="IPR012939">
    <property type="entry name" value="Glyco_hydro_92"/>
</dbReference>
<feature type="domain" description="Glycosyl hydrolase family 92" evidence="5">
    <location>
        <begin position="266"/>
        <end position="741"/>
    </location>
</feature>
<reference evidence="8" key="1">
    <citation type="journal article" date="2019" name="Int. J. Syst. Evol. Microbiol.">
        <title>The Global Catalogue of Microorganisms (GCM) 10K type strain sequencing project: providing services to taxonomists for standard genome sequencing and annotation.</title>
        <authorList>
            <consortium name="The Broad Institute Genomics Platform"/>
            <consortium name="The Broad Institute Genome Sequencing Center for Infectious Disease"/>
            <person name="Wu L."/>
            <person name="Ma J."/>
        </authorList>
    </citation>
    <scope>NUCLEOTIDE SEQUENCE [LARGE SCALE GENOMIC DNA]</scope>
    <source>
        <strain evidence="8">KCTC 42662</strain>
    </source>
</reference>
<dbReference type="Gene3D" id="3.30.2080.10">
    <property type="entry name" value="GH92 mannosidase domain"/>
    <property type="match status" value="1"/>
</dbReference>
<dbReference type="GO" id="GO:0016787">
    <property type="term" value="F:hydrolase activity"/>
    <property type="evidence" value="ECO:0007669"/>
    <property type="project" value="UniProtKB-KW"/>
</dbReference>
<keyword evidence="3" id="KW-0106">Calcium</keyword>
<dbReference type="Gene3D" id="1.20.1050.60">
    <property type="entry name" value="alpha-1,2-mannosidase"/>
    <property type="match status" value="1"/>
</dbReference>
<evidence type="ECO:0000256" key="3">
    <source>
        <dbReference type="ARBA" id="ARBA00022837"/>
    </source>
</evidence>
<dbReference type="InterPro" id="IPR050883">
    <property type="entry name" value="PNGase"/>
</dbReference>
<evidence type="ECO:0000313" key="8">
    <source>
        <dbReference type="Proteomes" id="UP001597545"/>
    </source>
</evidence>
<dbReference type="InterPro" id="IPR041371">
    <property type="entry name" value="GH92_N"/>
</dbReference>
<dbReference type="SUPFAM" id="SSF48208">
    <property type="entry name" value="Six-hairpin glycosidases"/>
    <property type="match status" value="1"/>
</dbReference>
<keyword evidence="7" id="KW-0378">Hydrolase</keyword>
<dbReference type="Pfam" id="PF17678">
    <property type="entry name" value="Glyco_hydro_92N"/>
    <property type="match status" value="1"/>
</dbReference>
<evidence type="ECO:0000256" key="2">
    <source>
        <dbReference type="ARBA" id="ARBA00011245"/>
    </source>
</evidence>
<comment type="cofactor">
    <cofactor evidence="1">
        <name>Ca(2+)</name>
        <dbReference type="ChEBI" id="CHEBI:29108"/>
    </cofactor>
</comment>
<feature type="region of interest" description="Disordered" evidence="4">
    <location>
        <begin position="740"/>
        <end position="764"/>
    </location>
</feature>
<dbReference type="PANTHER" id="PTHR12143:SF43">
    <property type="entry name" value="PUTATIVE-RELATED"/>
    <property type="match status" value="1"/>
</dbReference>
<dbReference type="Pfam" id="PF07971">
    <property type="entry name" value="Glyco_hydro_92"/>
    <property type="match status" value="1"/>
</dbReference>
<evidence type="ECO:0000259" key="5">
    <source>
        <dbReference type="Pfam" id="PF07971"/>
    </source>
</evidence>
<dbReference type="InterPro" id="IPR005887">
    <property type="entry name" value="GH92_a_mannosidase_put"/>
</dbReference>
<comment type="subunit">
    <text evidence="2">Monomer.</text>
</comment>
<sequence length="764" mass="86971">MNFKFLTTLLISGSLAFGHAQTIDKVEKPIDLVSTLVGTQSTYFLSTGNTYPAIAMPWGMNFWSPQTGKMGDGWMYMYTAEKLRGFKQTHQPSPWMNDYGQFSIMPMVGIRTFDQDKRASYFSHKAEIAKPHYYSVYLADYDVKTEITPTERAAYFRFTFPKTNEAYVLLDAFDKGSYVEVLPREQKIIGYSTKNSGGVPENFKNYFVLEFDRPFANVSTFADSVLTDGRYMVKAEHVGALVGFQIANAGDQVLLKVASSFISPEQAVLNLKELDGTDFDQRVAKGEDVWNTELKKIEIEGGSIDDMRTFYSCLYRSLLFPRMFYEIDANGQVVHYSPYNGQVLPGYMFTDTGFWDTFRSLFPFLNLMYPEISEQMQDGLANAYRESGWLPEWASPGLRNVMVGNNSASVVADAWIKGIRSKDIETLYEAVKHGANNAGPLTAVGRAGATYYNELGYVPYDVKINENAARTLEYAYDDFSIYQLAKSLDKPQEDLAFYKERSFNYRNLFDPSTGLMRGKNKNGQFQSPFNPFKWGDAFTEGNSWHYTWSVFQDIEGLAKLMGGHQAMEIKLDSVFNLPPVFDDSYYGFPIHEIREMQVANMGQYAHGNQPIQHMIYLYNHVGAPWKAQYWVRETMKRMYSPLPDGYCGDEDNGQTSAWYVFSALGFYPVTPATDEYVLGTPLFKKAVLHLSNGKQIRIQAPDNSTENRFIHALKWNGKTYPKNYIKHSELVKGATLSFDMRSEPNKSRGTNKTDLPFSLSKDDQ</sequence>
<evidence type="ECO:0000313" key="7">
    <source>
        <dbReference type="EMBL" id="MFD2546779.1"/>
    </source>
</evidence>
<dbReference type="Gene3D" id="1.20.1610.10">
    <property type="entry name" value="alpha-1,2-mannosidases domains"/>
    <property type="match status" value="1"/>
</dbReference>
<dbReference type="RefSeq" id="WP_380900904.1">
    <property type="nucleotide sequence ID" value="NZ_JBHUEG010000007.1"/>
</dbReference>
<proteinExistence type="predicted"/>
<evidence type="ECO:0000256" key="4">
    <source>
        <dbReference type="SAM" id="MobiDB-lite"/>
    </source>
</evidence>
<dbReference type="Proteomes" id="UP001597545">
    <property type="component" value="Unassembled WGS sequence"/>
</dbReference>
<dbReference type="InterPro" id="IPR008928">
    <property type="entry name" value="6-hairpin_glycosidase_sf"/>
</dbReference>
<dbReference type="NCBIfam" id="TIGR01180">
    <property type="entry name" value="aman2_put"/>
    <property type="match status" value="1"/>
</dbReference>
<dbReference type="PANTHER" id="PTHR12143">
    <property type="entry name" value="PEPTIDE N-GLYCANASE PNGASE -RELATED"/>
    <property type="match status" value="1"/>
</dbReference>
<evidence type="ECO:0000256" key="1">
    <source>
        <dbReference type="ARBA" id="ARBA00001913"/>
    </source>
</evidence>
<dbReference type="EMBL" id="JBHULR010000003">
    <property type="protein sequence ID" value="MFD2546779.1"/>
    <property type="molecule type" value="Genomic_DNA"/>
</dbReference>
<comment type="caution">
    <text evidence="7">The sequence shown here is derived from an EMBL/GenBank/DDBJ whole genome shotgun (WGS) entry which is preliminary data.</text>
</comment>
<keyword evidence="8" id="KW-1185">Reference proteome</keyword>